<feature type="domain" description="Ras-GAP" evidence="2">
    <location>
        <begin position="193"/>
        <end position="408"/>
    </location>
</feature>
<dbReference type="SMART" id="SM00323">
    <property type="entry name" value="RasGAP"/>
    <property type="match status" value="1"/>
</dbReference>
<evidence type="ECO:0000313" key="4">
    <source>
        <dbReference type="Proteomes" id="UP000650833"/>
    </source>
</evidence>
<dbReference type="InterPro" id="IPR001936">
    <property type="entry name" value="RasGAP_dom"/>
</dbReference>
<feature type="coiled-coil region" evidence="1">
    <location>
        <begin position="66"/>
        <end position="93"/>
    </location>
</feature>
<sequence length="861" mass="98446">MNQDKERFERKSGIMHSFGIPNGGIVSRAVTAAAANIKRRSTQLSSGRASKHYSVSVFYSMATEQDNEIEDELANVQKTLRELKNNISTQSKNNFLLEKDVRFLDSRIALLIQNRMALDEQTDFANHSEDQDGISLDHYPDNRKIQQYGNLFFLLQNEPRYIASLCRLVNLSEIDTLLQTLMFTLYGNQYESREENLLLTMFQNVLAAQFEAATEFGSLLRANTPVSRMLTTYTRRGPGQSYLKSVLSKSINELIDQKDLNLQINPLKVYDELISEKSQQGALPPNFVKSVTPEIAAENCDVQAIIQPRLEKLIETANRFLSTIIDSLENIPYGIRWICKQIRSLTKRKYPHATESAISSLIGGFFFLRFINPAIVTPQAYMLIDSYPGPNPRTTLTLIAKMLQNLANKPTYAKESYMIPTNPFVETNKQRIQHFLTDICEVSDFYESLEMDQYMALSRKDISINITPNEMFSMQMLLDQHLQKLAPEPTHRLRILLQDLGTIPKQVARKLNQPIQLPLYSRWETTQMMDGERQQQDPNIFITSPENSITQNDIMYMETKSMFVQILRSLPHTQKLCTANNASLDLMRISEAACAAKDAQLVSKGIKVRTMLEELEENGIVSRNDDYEFLVQEIKQELIHLGDLKDRVILEIVSLEQVFNTIEDHNNYLKSQLETYKAYLQNVRMQSAGRANGRSDGIASQRIIASENHNNSTTVLLSQNQQHQQHPFSDTTNTTINTNITASTLVKNNGNKKKSAGPFKFTHQQLEKDGIIVESEVPEYRRANIFLMIHSPITGTFIISLHYKGREKPILEIDLKLDDLLEKQKEHIKSLDLEYVKLSVNKIVQLLNKSFKGKSSRLGFF</sequence>
<dbReference type="GO" id="GO:0005096">
    <property type="term" value="F:GTPase activator activity"/>
    <property type="evidence" value="ECO:0007669"/>
    <property type="project" value="TreeGrafter"/>
</dbReference>
<dbReference type="Pfam" id="PF00616">
    <property type="entry name" value="RasGAP"/>
    <property type="match status" value="1"/>
</dbReference>
<dbReference type="CDD" id="cd05132">
    <property type="entry name" value="RasGAP_GAPA"/>
    <property type="match status" value="1"/>
</dbReference>
<keyword evidence="1" id="KW-0175">Coiled coil</keyword>
<dbReference type="SUPFAM" id="SSF143885">
    <property type="entry name" value="RGC domain-like"/>
    <property type="match status" value="1"/>
</dbReference>
<dbReference type="Gene3D" id="1.10.506.10">
    <property type="entry name" value="GTPase Activation - p120gap, domain 1"/>
    <property type="match status" value="1"/>
</dbReference>
<dbReference type="GO" id="GO:0005938">
    <property type="term" value="C:cell cortex"/>
    <property type="evidence" value="ECO:0007669"/>
    <property type="project" value="TreeGrafter"/>
</dbReference>
<dbReference type="OrthoDB" id="775356at2759"/>
<dbReference type="AlphaFoldDB" id="A0A8H7R9N2"/>
<gene>
    <name evidence="3" type="ORF">INT46_003188</name>
</gene>
<evidence type="ECO:0000259" key="2">
    <source>
        <dbReference type="PROSITE" id="PS50018"/>
    </source>
</evidence>
<dbReference type="InterPro" id="IPR023152">
    <property type="entry name" value="RasGAP_CS"/>
</dbReference>
<reference evidence="3" key="1">
    <citation type="submission" date="2020-12" db="EMBL/GenBank/DDBJ databases">
        <title>Metabolic potential, ecology and presence of endohyphal bacteria is reflected in genomic diversity of Mucoromycotina.</title>
        <authorList>
            <person name="Muszewska A."/>
            <person name="Okrasinska A."/>
            <person name="Steczkiewicz K."/>
            <person name="Drgas O."/>
            <person name="Orlowska M."/>
            <person name="Perlinska-Lenart U."/>
            <person name="Aleksandrzak-Piekarczyk T."/>
            <person name="Szatraj K."/>
            <person name="Zielenkiewicz U."/>
            <person name="Pilsyk S."/>
            <person name="Malc E."/>
            <person name="Mieczkowski P."/>
            <person name="Kruszewska J.S."/>
            <person name="Biernat P."/>
            <person name="Pawlowska J."/>
        </authorList>
    </citation>
    <scope>NUCLEOTIDE SEQUENCE</scope>
    <source>
        <strain evidence="3">CBS 226.32</strain>
    </source>
</reference>
<keyword evidence="4" id="KW-1185">Reference proteome</keyword>
<dbReference type="GO" id="GO:0046580">
    <property type="term" value="P:negative regulation of Ras protein signal transduction"/>
    <property type="evidence" value="ECO:0007669"/>
    <property type="project" value="TreeGrafter"/>
</dbReference>
<dbReference type="SUPFAM" id="SSF48350">
    <property type="entry name" value="GTPase activation domain, GAP"/>
    <property type="match status" value="1"/>
</dbReference>
<dbReference type="PROSITE" id="PS00509">
    <property type="entry name" value="RAS_GTPASE_ACTIV_1"/>
    <property type="match status" value="1"/>
</dbReference>
<dbReference type="Proteomes" id="UP000650833">
    <property type="component" value="Unassembled WGS sequence"/>
</dbReference>
<dbReference type="InterPro" id="IPR000593">
    <property type="entry name" value="RasGAP_C"/>
</dbReference>
<accession>A0A8H7R9N2</accession>
<dbReference type="Pfam" id="PF03836">
    <property type="entry name" value="RasGAP_C"/>
    <property type="match status" value="1"/>
</dbReference>
<dbReference type="PANTHER" id="PTHR14149:SF17">
    <property type="entry name" value="GTPASE-ACTIVATING PROTEIN"/>
    <property type="match status" value="1"/>
</dbReference>
<dbReference type="PROSITE" id="PS50018">
    <property type="entry name" value="RAS_GTPASE_ACTIV_2"/>
    <property type="match status" value="1"/>
</dbReference>
<protein>
    <recommendedName>
        <fullName evidence="2">Ras-GAP domain-containing protein</fullName>
    </recommendedName>
</protein>
<dbReference type="InterPro" id="IPR008936">
    <property type="entry name" value="Rho_GTPase_activation_prot"/>
</dbReference>
<comment type="caution">
    <text evidence="3">The sequence shown here is derived from an EMBL/GenBank/DDBJ whole genome shotgun (WGS) entry which is preliminary data.</text>
</comment>
<proteinExistence type="predicted"/>
<dbReference type="PANTHER" id="PTHR14149">
    <property type="entry name" value="RAS GTPASE-ACTIVATING PROTEIN WITH IQ MOTIF"/>
    <property type="match status" value="1"/>
</dbReference>
<organism evidence="3 4">
    <name type="scientific">Mucor plumbeus</name>
    <dbReference type="NCBI Taxonomy" id="97098"/>
    <lineage>
        <taxon>Eukaryota</taxon>
        <taxon>Fungi</taxon>
        <taxon>Fungi incertae sedis</taxon>
        <taxon>Mucoromycota</taxon>
        <taxon>Mucoromycotina</taxon>
        <taxon>Mucoromycetes</taxon>
        <taxon>Mucorales</taxon>
        <taxon>Mucorineae</taxon>
        <taxon>Mucoraceae</taxon>
        <taxon>Mucor</taxon>
    </lineage>
</organism>
<evidence type="ECO:0000256" key="1">
    <source>
        <dbReference type="SAM" id="Coils"/>
    </source>
</evidence>
<name>A0A8H7R9N2_9FUNG</name>
<evidence type="ECO:0000313" key="3">
    <source>
        <dbReference type="EMBL" id="KAG2207269.1"/>
    </source>
</evidence>
<dbReference type="EMBL" id="JAEPRC010000132">
    <property type="protein sequence ID" value="KAG2207269.1"/>
    <property type="molecule type" value="Genomic_DNA"/>
</dbReference>